<dbReference type="Proteomes" id="UP000007963">
    <property type="component" value="Unassembled WGS sequence"/>
</dbReference>
<dbReference type="RefSeq" id="XP_001214515.1">
    <property type="nucleotide sequence ID" value="XM_001214515.1"/>
</dbReference>
<evidence type="ECO:0000256" key="1">
    <source>
        <dbReference type="SAM" id="MobiDB-lite"/>
    </source>
</evidence>
<feature type="compositionally biased region" description="Polar residues" evidence="1">
    <location>
        <begin position="146"/>
        <end position="156"/>
    </location>
</feature>
<dbReference type="AlphaFoldDB" id="Q0CLU7"/>
<feature type="region of interest" description="Disordered" evidence="1">
    <location>
        <begin position="142"/>
        <end position="167"/>
    </location>
</feature>
<feature type="region of interest" description="Disordered" evidence="1">
    <location>
        <begin position="1"/>
        <end position="44"/>
    </location>
</feature>
<accession>Q0CLU7</accession>
<evidence type="ECO:0000313" key="3">
    <source>
        <dbReference type="Proteomes" id="UP000007963"/>
    </source>
</evidence>
<proteinExistence type="predicted"/>
<dbReference type="GeneID" id="4321031"/>
<name>Q0CLU7_ASPTN</name>
<feature type="compositionally biased region" description="Basic and acidic residues" evidence="1">
    <location>
        <begin position="30"/>
        <end position="39"/>
    </location>
</feature>
<feature type="compositionally biased region" description="Polar residues" evidence="1">
    <location>
        <begin position="1"/>
        <end position="12"/>
    </location>
</feature>
<dbReference type="HOGENOM" id="CLU_1594189_0_0_1"/>
<feature type="region of interest" description="Disordered" evidence="1">
    <location>
        <begin position="63"/>
        <end position="100"/>
    </location>
</feature>
<gene>
    <name evidence="2" type="ORF">ATEG_05337</name>
</gene>
<evidence type="ECO:0000313" key="2">
    <source>
        <dbReference type="EMBL" id="EAU34406.1"/>
    </source>
</evidence>
<reference evidence="3" key="1">
    <citation type="submission" date="2005-09" db="EMBL/GenBank/DDBJ databases">
        <title>Annotation of the Aspergillus terreus NIH2624 genome.</title>
        <authorList>
            <person name="Birren B.W."/>
            <person name="Lander E.S."/>
            <person name="Galagan J.E."/>
            <person name="Nusbaum C."/>
            <person name="Devon K."/>
            <person name="Henn M."/>
            <person name="Ma L.-J."/>
            <person name="Jaffe D.B."/>
            <person name="Butler J."/>
            <person name="Alvarez P."/>
            <person name="Gnerre S."/>
            <person name="Grabherr M."/>
            <person name="Kleber M."/>
            <person name="Mauceli E.W."/>
            <person name="Brockman W."/>
            <person name="Rounsley S."/>
            <person name="Young S.K."/>
            <person name="LaButti K."/>
            <person name="Pushparaj V."/>
            <person name="DeCaprio D."/>
            <person name="Crawford M."/>
            <person name="Koehrsen M."/>
            <person name="Engels R."/>
            <person name="Montgomery P."/>
            <person name="Pearson M."/>
            <person name="Howarth C."/>
            <person name="Larson L."/>
            <person name="Luoma S."/>
            <person name="White J."/>
            <person name="Alvarado L."/>
            <person name="Kodira C.D."/>
            <person name="Zeng Q."/>
            <person name="Oleary S."/>
            <person name="Yandava C."/>
            <person name="Denning D.W."/>
            <person name="Nierman W.C."/>
            <person name="Milne T."/>
            <person name="Madden K."/>
        </authorList>
    </citation>
    <scope>NUCLEOTIDE SEQUENCE [LARGE SCALE GENOMIC DNA]</scope>
    <source>
        <strain evidence="3">NIH 2624 / FGSC A1156</strain>
    </source>
</reference>
<sequence>MAAPQGSQQGTVGNVAGGSEEAPHLSSRALSERQPDPTHLRPSTNPHIILQISRRAGCMPQFETKVARSSSTLPRPRQRASETPFPQPTTCRGARKSLRPSGCHWPSAPALLSLTQTNAWDMDRDLRVIGALDCLHRYNDAGGAPRQTSNDRSGANTAYIGLSDTKK</sequence>
<dbReference type="EMBL" id="CH476600">
    <property type="protein sequence ID" value="EAU34406.1"/>
    <property type="molecule type" value="Genomic_DNA"/>
</dbReference>
<protein>
    <submittedName>
        <fullName evidence="2">Uncharacterized protein</fullName>
    </submittedName>
</protein>
<dbReference type="VEuPathDB" id="FungiDB:ATEG_05337"/>
<organism evidence="2 3">
    <name type="scientific">Aspergillus terreus (strain NIH 2624 / FGSC A1156)</name>
    <dbReference type="NCBI Taxonomy" id="341663"/>
    <lineage>
        <taxon>Eukaryota</taxon>
        <taxon>Fungi</taxon>
        <taxon>Dikarya</taxon>
        <taxon>Ascomycota</taxon>
        <taxon>Pezizomycotina</taxon>
        <taxon>Eurotiomycetes</taxon>
        <taxon>Eurotiomycetidae</taxon>
        <taxon>Eurotiales</taxon>
        <taxon>Aspergillaceae</taxon>
        <taxon>Aspergillus</taxon>
        <taxon>Aspergillus subgen. Circumdati</taxon>
    </lineage>
</organism>